<name>A0ABY4GFP0_9BACT</name>
<dbReference type="Pfam" id="PF20242">
    <property type="entry name" value="Emfourin"/>
    <property type="match status" value="1"/>
</dbReference>
<geneLocation type="plasmid" evidence="1 2">
    <name>unnamed6</name>
</geneLocation>
<keyword evidence="2" id="KW-1185">Reference proteome</keyword>
<proteinExistence type="predicted"/>
<dbReference type="RefSeq" id="WP_245127487.1">
    <property type="nucleotide sequence ID" value="NZ_CP095067.1"/>
</dbReference>
<reference evidence="1" key="1">
    <citation type="submission" date="2022-04" db="EMBL/GenBank/DDBJ databases">
        <title>Hymenobacter sp. isolated from the air.</title>
        <authorList>
            <person name="Won M."/>
            <person name="Lee C.-M."/>
            <person name="Woen H.-Y."/>
            <person name="Kwon S.-W."/>
        </authorList>
    </citation>
    <scope>NUCLEOTIDE SEQUENCE</scope>
    <source>
        <strain evidence="1">5420S-77</strain>
        <plasmid evidence="1">unnamed6</plasmid>
    </source>
</reference>
<dbReference type="Proteomes" id="UP000830401">
    <property type="component" value="Plasmid unnamed6"/>
</dbReference>
<sequence>MKIDFKMEGGFAFLPALNKPVTIDTTQLAPHVAKQLEFLVRESRFFNQPAQTRTAAKGAADYQTYTLTIEDGPRAHTIQLTDPIADANLQGLVAHLRTMAQPSK</sequence>
<evidence type="ECO:0000313" key="1">
    <source>
        <dbReference type="EMBL" id="UOQ69641.1"/>
    </source>
</evidence>
<gene>
    <name evidence="1" type="ORF">MUN86_29535</name>
</gene>
<accession>A0ABY4GFP0</accession>
<organism evidence="1 2">
    <name type="scientific">Hymenobacter volaticus</name>
    <dbReference type="NCBI Taxonomy" id="2932254"/>
    <lineage>
        <taxon>Bacteria</taxon>
        <taxon>Pseudomonadati</taxon>
        <taxon>Bacteroidota</taxon>
        <taxon>Cytophagia</taxon>
        <taxon>Cytophagales</taxon>
        <taxon>Hymenobacteraceae</taxon>
        <taxon>Hymenobacter</taxon>
    </lineage>
</organism>
<dbReference type="InterPro" id="IPR049457">
    <property type="entry name" value="Emfourin"/>
</dbReference>
<evidence type="ECO:0000313" key="2">
    <source>
        <dbReference type="Proteomes" id="UP000830401"/>
    </source>
</evidence>
<keyword evidence="1" id="KW-0614">Plasmid</keyword>
<dbReference type="EMBL" id="CP095067">
    <property type="protein sequence ID" value="UOQ69641.1"/>
    <property type="molecule type" value="Genomic_DNA"/>
</dbReference>
<protein>
    <submittedName>
        <fullName evidence="1">Uncharacterized protein</fullName>
    </submittedName>
</protein>